<protein>
    <submittedName>
        <fullName evidence="2">2,4'-dihydroxyacetophenone dioxygenase family protein</fullName>
    </submittedName>
</protein>
<dbReference type="AlphaFoldDB" id="A0AA95NFW7"/>
<reference evidence="2" key="1">
    <citation type="submission" date="2023-01" db="EMBL/GenBank/DDBJ databases">
        <title>Whole genome sequence of Paucibacter sp. S2-9 isolated from pond sediment.</title>
        <authorList>
            <person name="Jung J.Y."/>
        </authorList>
    </citation>
    <scope>NUCLEOTIDE SEQUENCE</scope>
    <source>
        <strain evidence="2">S2-9</strain>
    </source>
</reference>
<sequence>MYFQQISTSVIDDESLPWLPFTPYSEGVQLKVFRVDPVRGEMILLLRAPAGLNLPRHHHSGALIVFTVSGRWKYREHDWIAGPGSVVFETAAAIHTPEALGHAGETLTFNVIAGDLSFLDEHGQVLAVENWKTVMQRYLAYCAHAGVEPMDISACH</sequence>
<accession>A0AA95NFW7</accession>
<dbReference type="GO" id="GO:0051213">
    <property type="term" value="F:dioxygenase activity"/>
    <property type="evidence" value="ECO:0007669"/>
    <property type="project" value="UniProtKB-KW"/>
</dbReference>
<dbReference type="Gene3D" id="2.60.120.10">
    <property type="entry name" value="Jelly Rolls"/>
    <property type="match status" value="1"/>
</dbReference>
<dbReference type="RefSeq" id="WP_285232664.1">
    <property type="nucleotide sequence ID" value="NZ_CP116346.1"/>
</dbReference>
<dbReference type="Pfam" id="PF12973">
    <property type="entry name" value="Cupin_7"/>
    <property type="match status" value="1"/>
</dbReference>
<feature type="domain" description="ChrR-like cupin" evidence="1">
    <location>
        <begin position="10"/>
        <end position="110"/>
    </location>
</feature>
<keyword evidence="2" id="KW-0560">Oxidoreductase</keyword>
<evidence type="ECO:0000313" key="3">
    <source>
        <dbReference type="Proteomes" id="UP001177769"/>
    </source>
</evidence>
<keyword evidence="3" id="KW-1185">Reference proteome</keyword>
<proteinExistence type="predicted"/>
<dbReference type="InterPro" id="IPR025979">
    <property type="entry name" value="ChrR-like_cupin_dom"/>
</dbReference>
<name>A0AA95NFW7_9BURK</name>
<evidence type="ECO:0000259" key="1">
    <source>
        <dbReference type="Pfam" id="PF12973"/>
    </source>
</evidence>
<dbReference type="SUPFAM" id="SSF51182">
    <property type="entry name" value="RmlC-like cupins"/>
    <property type="match status" value="1"/>
</dbReference>
<dbReference type="EMBL" id="CP116346">
    <property type="protein sequence ID" value="WIT11579.1"/>
    <property type="molecule type" value="Genomic_DNA"/>
</dbReference>
<dbReference type="InterPro" id="IPR014710">
    <property type="entry name" value="RmlC-like_jellyroll"/>
</dbReference>
<evidence type="ECO:0000313" key="2">
    <source>
        <dbReference type="EMBL" id="WIT11579.1"/>
    </source>
</evidence>
<organism evidence="2 3">
    <name type="scientific">Paucibacter sediminis</name>
    <dbReference type="NCBI Taxonomy" id="3019553"/>
    <lineage>
        <taxon>Bacteria</taxon>
        <taxon>Pseudomonadati</taxon>
        <taxon>Pseudomonadota</taxon>
        <taxon>Betaproteobacteria</taxon>
        <taxon>Burkholderiales</taxon>
        <taxon>Sphaerotilaceae</taxon>
        <taxon>Roseateles</taxon>
    </lineage>
</organism>
<keyword evidence="2" id="KW-0223">Dioxygenase</keyword>
<dbReference type="InterPro" id="IPR011051">
    <property type="entry name" value="RmlC_Cupin_sf"/>
</dbReference>
<dbReference type="Proteomes" id="UP001177769">
    <property type="component" value="Chromosome"/>
</dbReference>
<dbReference type="CDD" id="cd20302">
    <property type="entry name" value="cupin_DAD"/>
    <property type="match status" value="1"/>
</dbReference>
<dbReference type="KEGG" id="pais:PFX98_22240"/>
<gene>
    <name evidence="2" type="ORF">PFX98_22240</name>
</gene>